<organism evidence="1 2">
    <name type="scientific">Heyndrickxia sporothermodurans</name>
    <dbReference type="NCBI Taxonomy" id="46224"/>
    <lineage>
        <taxon>Bacteria</taxon>
        <taxon>Bacillati</taxon>
        <taxon>Bacillota</taxon>
        <taxon>Bacilli</taxon>
        <taxon>Bacillales</taxon>
        <taxon>Bacillaceae</taxon>
        <taxon>Heyndrickxia</taxon>
    </lineage>
</organism>
<keyword evidence="2" id="KW-1185">Reference proteome</keyword>
<evidence type="ECO:0000313" key="1">
    <source>
        <dbReference type="EMBL" id="KYD03489.1"/>
    </source>
</evidence>
<dbReference type="PATRIC" id="fig|46224.3.peg.3548"/>
<name>A0A150KUI6_9BACI</name>
<dbReference type="RefSeq" id="WP_066232508.1">
    <property type="nucleotide sequence ID" value="NZ_LQYN01000069.1"/>
</dbReference>
<protein>
    <submittedName>
        <fullName evidence="1">Uncharacterized protein</fullName>
    </submittedName>
</protein>
<dbReference type="AlphaFoldDB" id="A0A150KUI6"/>
<dbReference type="STRING" id="46224.B4102_3407"/>
<accession>A0A150KUI6</accession>
<comment type="caution">
    <text evidence="1">The sequence shown here is derived from an EMBL/GenBank/DDBJ whole genome shotgun (WGS) entry which is preliminary data.</text>
</comment>
<reference evidence="1 2" key="1">
    <citation type="submission" date="2016-01" db="EMBL/GenBank/DDBJ databases">
        <title>Genome Sequences of Twelve Sporeforming Bacillus Species Isolated from Foods.</title>
        <authorList>
            <person name="Berendsen E.M."/>
            <person name="Wells-Bennik M.H."/>
            <person name="Krawcyk A.O."/>
            <person name="De Jong A."/>
            <person name="Holsappel S."/>
            <person name="Eijlander R.T."/>
            <person name="Kuipers O.P."/>
        </authorList>
    </citation>
    <scope>NUCLEOTIDE SEQUENCE [LARGE SCALE GENOMIC DNA]</scope>
    <source>
        <strain evidence="1 2">B4102</strain>
    </source>
</reference>
<proteinExistence type="predicted"/>
<dbReference type="OrthoDB" id="2888927at2"/>
<sequence length="125" mass="15180">MPQQRVYHDYVNEKLVPYWYVLTFKPCEIDWDKPVYYFDVIKPFDYIERDQFDESIITFSLKISDFLVNKNYTNKIGINLIAVKKRIQNNFIDPDVVHQFILPYPDVEEILHLVPNTRMLEYQIN</sequence>
<dbReference type="Proteomes" id="UP000075666">
    <property type="component" value="Unassembled WGS sequence"/>
</dbReference>
<dbReference type="EMBL" id="LQYN01000069">
    <property type="protein sequence ID" value="KYD03489.1"/>
    <property type="molecule type" value="Genomic_DNA"/>
</dbReference>
<gene>
    <name evidence="1" type="ORF">B4102_3407</name>
</gene>
<evidence type="ECO:0000313" key="2">
    <source>
        <dbReference type="Proteomes" id="UP000075666"/>
    </source>
</evidence>